<dbReference type="GO" id="GO:0016491">
    <property type="term" value="F:oxidoreductase activity"/>
    <property type="evidence" value="ECO:0007669"/>
    <property type="project" value="UniProtKB-KW"/>
</dbReference>
<comment type="caution">
    <text evidence="4">The sequence shown here is derived from an EMBL/GenBank/DDBJ whole genome shotgun (WGS) entry which is preliminary data.</text>
</comment>
<accession>A0AAI9MWT4</accession>
<evidence type="ECO:0000256" key="2">
    <source>
        <dbReference type="SAM" id="Phobius"/>
    </source>
</evidence>
<dbReference type="InterPro" id="IPR006076">
    <property type="entry name" value="FAD-dep_OxRdtase"/>
</dbReference>
<dbReference type="GO" id="GO:0005737">
    <property type="term" value="C:cytoplasm"/>
    <property type="evidence" value="ECO:0007669"/>
    <property type="project" value="TreeGrafter"/>
</dbReference>
<organism evidence="4">
    <name type="scientific">Providencia stuartii</name>
    <dbReference type="NCBI Taxonomy" id="588"/>
    <lineage>
        <taxon>Bacteria</taxon>
        <taxon>Pseudomonadati</taxon>
        <taxon>Pseudomonadota</taxon>
        <taxon>Gammaproteobacteria</taxon>
        <taxon>Enterobacterales</taxon>
        <taxon>Morganellaceae</taxon>
        <taxon>Providencia</taxon>
    </lineage>
</organism>
<dbReference type="Pfam" id="PF01266">
    <property type="entry name" value="DAO"/>
    <property type="match status" value="1"/>
</dbReference>
<keyword evidence="2" id="KW-1133">Transmembrane helix</keyword>
<dbReference type="InterPro" id="IPR036188">
    <property type="entry name" value="FAD/NAD-bd_sf"/>
</dbReference>
<protein>
    <submittedName>
        <fullName evidence="4">FAD-binding oxidoreductase</fullName>
    </submittedName>
</protein>
<evidence type="ECO:0000256" key="1">
    <source>
        <dbReference type="ARBA" id="ARBA00023002"/>
    </source>
</evidence>
<dbReference type="Gene3D" id="3.50.50.60">
    <property type="entry name" value="FAD/NAD(P)-binding domain"/>
    <property type="match status" value="1"/>
</dbReference>
<keyword evidence="2" id="KW-0812">Transmembrane</keyword>
<dbReference type="EMBL" id="AAZDVE040000009">
    <property type="protein sequence ID" value="EMP9432584.1"/>
    <property type="molecule type" value="Genomic_DNA"/>
</dbReference>
<evidence type="ECO:0000259" key="3">
    <source>
        <dbReference type="Pfam" id="PF01266"/>
    </source>
</evidence>
<keyword evidence="1" id="KW-0560">Oxidoreductase</keyword>
<reference evidence="4" key="1">
    <citation type="submission" date="2024-02" db="EMBL/GenBank/DDBJ databases">
        <authorList>
            <consortium name="Clinical and Environmental Microbiology Branch: Whole genome sequencing antimicrobial resistance pathogens in the healthcare setting"/>
        </authorList>
    </citation>
    <scope>NUCLEOTIDE SEQUENCE</scope>
    <source>
        <strain evidence="4">2020GO-00142</strain>
    </source>
</reference>
<feature type="transmembrane region" description="Helical" evidence="2">
    <location>
        <begin position="7"/>
        <end position="24"/>
    </location>
</feature>
<feature type="domain" description="FAD dependent oxidoreductase" evidence="3">
    <location>
        <begin position="6"/>
        <end position="339"/>
    </location>
</feature>
<gene>
    <name evidence="4" type="ORF">JRA39_001621</name>
</gene>
<dbReference type="SUPFAM" id="SSF51905">
    <property type="entry name" value="FAD/NAD(P)-binding domain"/>
    <property type="match status" value="1"/>
</dbReference>
<dbReference type="Gene3D" id="3.30.9.10">
    <property type="entry name" value="D-Amino Acid Oxidase, subunit A, domain 2"/>
    <property type="match status" value="1"/>
</dbReference>
<dbReference type="PANTHER" id="PTHR13847">
    <property type="entry name" value="SARCOSINE DEHYDROGENASE-RELATED"/>
    <property type="match status" value="1"/>
</dbReference>
<evidence type="ECO:0000313" key="4">
    <source>
        <dbReference type="EMBL" id="EMP9432584.1"/>
    </source>
</evidence>
<dbReference type="PANTHER" id="PTHR13847:SF289">
    <property type="entry name" value="GLYCINE OXIDASE"/>
    <property type="match status" value="1"/>
</dbReference>
<name>A0AAI9MWT4_PROST</name>
<proteinExistence type="predicted"/>
<keyword evidence="2" id="KW-0472">Membrane</keyword>
<dbReference type="AlphaFoldDB" id="A0AAI9MWT4"/>
<sequence length="364" mass="40014">MKQNNKIIIVGAGIVGTTLAWYLSRHFKGQITLIDAHEAASGVTQHAFAWLNVSYGRPNEYSAFRKQALDEWRSLDKLTQGQLGINWSGAISWQHDREATQQFIDSHKKTGFNITALNKQQLQALEPNLFTLPELAAFSVDEGYVDPVYVTKTLLELAINQGVNYLPNTAVRTLLQENDKIIGVTTLTSRLYADQVIITAGLGAIELLQPLHVTLPIAPSPSIIAHFQDVNATPAMRHILSNPDMEVRPTTNGNTLCAEDYIDEQPQHSAGNIAQNALSVIQNSFIGTDTLVLQKAFVGMRPMPQDELPIVGKVADFSGLYIISMHAAITLAPLICHLAQDEIIHGIEKTALSPYRLTRFASGN</sequence>